<evidence type="ECO:0000256" key="4">
    <source>
        <dbReference type="ARBA" id="ARBA00016056"/>
    </source>
</evidence>
<comment type="function">
    <text evidence="1">Catalyzes the intermembrane transfer of phosphatidylglycerol and phosphatidylinositol.</text>
</comment>
<evidence type="ECO:0000256" key="6">
    <source>
        <dbReference type="ARBA" id="ARBA00022729"/>
    </source>
</evidence>
<dbReference type="InterPro" id="IPR014756">
    <property type="entry name" value="Ig_E-set"/>
</dbReference>
<proteinExistence type="inferred from homology"/>
<keyword evidence="6" id="KW-0732">Signal</keyword>
<dbReference type="Pfam" id="PF02221">
    <property type="entry name" value="E1_DerP2_DerF2"/>
    <property type="match status" value="1"/>
</dbReference>
<dbReference type="GO" id="GO:0032934">
    <property type="term" value="F:sterol binding"/>
    <property type="evidence" value="ECO:0007669"/>
    <property type="project" value="InterPro"/>
</dbReference>
<gene>
    <name evidence="9" type="ORF">BD289DRAFT_374827</name>
</gene>
<reference evidence="9 10" key="1">
    <citation type="journal article" date="2018" name="Mycol. Prog.">
        <title>Coniella lustricola, a new species from submerged detritus.</title>
        <authorList>
            <person name="Raudabaugh D.B."/>
            <person name="Iturriaga T."/>
            <person name="Carver A."/>
            <person name="Mondo S."/>
            <person name="Pangilinan J."/>
            <person name="Lipzen A."/>
            <person name="He G."/>
            <person name="Amirebrahimi M."/>
            <person name="Grigoriev I.V."/>
            <person name="Miller A.N."/>
        </authorList>
    </citation>
    <scope>NUCLEOTIDE SEQUENCE [LARGE SCALE GENOMIC DNA]</scope>
    <source>
        <strain evidence="9 10">B22-T-1</strain>
    </source>
</reference>
<comment type="similarity">
    <text evidence="2">Belongs to the NPC2 family.</text>
</comment>
<feature type="domain" description="MD-2-related lipid-recognition" evidence="8">
    <location>
        <begin position="13"/>
        <end position="135"/>
    </location>
</feature>
<keyword evidence="7" id="KW-0445">Lipid transport</keyword>
<evidence type="ECO:0000259" key="8">
    <source>
        <dbReference type="SMART" id="SM00737"/>
    </source>
</evidence>
<comment type="subunit">
    <text evidence="3">Monomer.</text>
</comment>
<evidence type="ECO:0000256" key="3">
    <source>
        <dbReference type="ARBA" id="ARBA00011245"/>
    </source>
</evidence>
<organism evidence="9 10">
    <name type="scientific">Coniella lustricola</name>
    <dbReference type="NCBI Taxonomy" id="2025994"/>
    <lineage>
        <taxon>Eukaryota</taxon>
        <taxon>Fungi</taxon>
        <taxon>Dikarya</taxon>
        <taxon>Ascomycota</taxon>
        <taxon>Pezizomycotina</taxon>
        <taxon>Sordariomycetes</taxon>
        <taxon>Sordariomycetidae</taxon>
        <taxon>Diaporthales</taxon>
        <taxon>Schizoparmaceae</taxon>
        <taxon>Coniella</taxon>
    </lineage>
</organism>
<dbReference type="Proteomes" id="UP000241462">
    <property type="component" value="Unassembled WGS sequence"/>
</dbReference>
<keyword evidence="5" id="KW-0813">Transport</keyword>
<dbReference type="GO" id="GO:0015918">
    <property type="term" value="P:sterol transport"/>
    <property type="evidence" value="ECO:0007669"/>
    <property type="project" value="InterPro"/>
</dbReference>
<dbReference type="OrthoDB" id="6409159at2759"/>
<evidence type="ECO:0000313" key="10">
    <source>
        <dbReference type="Proteomes" id="UP000241462"/>
    </source>
</evidence>
<evidence type="ECO:0000256" key="2">
    <source>
        <dbReference type="ARBA" id="ARBA00006370"/>
    </source>
</evidence>
<dbReference type="InterPro" id="IPR003172">
    <property type="entry name" value="ML_dom"/>
</dbReference>
<evidence type="ECO:0000256" key="7">
    <source>
        <dbReference type="ARBA" id="ARBA00023055"/>
    </source>
</evidence>
<keyword evidence="10" id="KW-1185">Reference proteome</keyword>
<name>A0A2T2ZZ40_9PEZI</name>
<sequence length="138" mass="14535">MSDDNKVPGNNPLHLCKGDHAKDVLKITRVDFDPNSPKHGSSITISAQGQVSSTIAKGAKITLGLELGGKKLLDKQFDFCDVIKMVGQSCPLSAGSPTLSKTIQIPSMIPQAEYHLTINAVAADGTPITCIEGTTTMT</sequence>
<evidence type="ECO:0000256" key="5">
    <source>
        <dbReference type="ARBA" id="ARBA00022448"/>
    </source>
</evidence>
<evidence type="ECO:0000313" key="9">
    <source>
        <dbReference type="EMBL" id="PSR79973.1"/>
    </source>
</evidence>
<accession>A0A2T2ZZ40</accession>
<protein>
    <recommendedName>
        <fullName evidence="4">Phosphatidylglycerol/phosphatidylinositol transfer protein</fullName>
    </recommendedName>
</protein>
<dbReference type="Gene3D" id="2.70.220.10">
    <property type="entry name" value="Ganglioside GM2 activator"/>
    <property type="match status" value="1"/>
</dbReference>
<dbReference type="InterPro" id="IPR036846">
    <property type="entry name" value="GM2-AP_sf"/>
</dbReference>
<dbReference type="PANTHER" id="PTHR11306">
    <property type="entry name" value="NIEMANN PICK TYPE C2 PROTEIN NPC2-RELATED"/>
    <property type="match status" value="1"/>
</dbReference>
<dbReference type="InterPro" id="IPR039670">
    <property type="entry name" value="NPC2-like"/>
</dbReference>
<dbReference type="SMART" id="SM00737">
    <property type="entry name" value="ML"/>
    <property type="match status" value="1"/>
</dbReference>
<dbReference type="EMBL" id="KZ678549">
    <property type="protein sequence ID" value="PSR79973.1"/>
    <property type="molecule type" value="Genomic_DNA"/>
</dbReference>
<dbReference type="SUPFAM" id="SSF81296">
    <property type="entry name" value="E set domains"/>
    <property type="match status" value="1"/>
</dbReference>
<dbReference type="AlphaFoldDB" id="A0A2T2ZZ40"/>
<dbReference type="PANTHER" id="PTHR11306:SF0">
    <property type="entry name" value="PHOSPHATIDYLGLYCEROL_PHOSPHATIDYLINOSITOL TRANSFER PROTEIN"/>
    <property type="match status" value="1"/>
</dbReference>
<dbReference type="InParanoid" id="A0A2T2ZZ40"/>
<dbReference type="STRING" id="2025994.A0A2T2ZZ40"/>
<evidence type="ECO:0000256" key="1">
    <source>
        <dbReference type="ARBA" id="ARBA00002053"/>
    </source>
</evidence>